<dbReference type="Gene3D" id="1.10.443.10">
    <property type="entry name" value="Intergrase catalytic core"/>
    <property type="match status" value="1"/>
</dbReference>
<dbReference type="InterPro" id="IPR011010">
    <property type="entry name" value="DNA_brk_join_enz"/>
</dbReference>
<keyword evidence="3" id="KW-1185">Reference proteome</keyword>
<dbReference type="InterPro" id="IPR013762">
    <property type="entry name" value="Integrase-like_cat_sf"/>
</dbReference>
<protein>
    <recommendedName>
        <fullName evidence="4">DNA breaking-rejoining enzyme</fullName>
    </recommendedName>
</protein>
<dbReference type="GO" id="GO:0006310">
    <property type="term" value="P:DNA recombination"/>
    <property type="evidence" value="ECO:0007669"/>
    <property type="project" value="UniProtKB-KW"/>
</dbReference>
<dbReference type="PANTHER" id="PTHR34605">
    <property type="entry name" value="PHAGE_INTEGRASE DOMAIN-CONTAINING PROTEIN"/>
    <property type="match status" value="1"/>
</dbReference>
<evidence type="ECO:0000313" key="3">
    <source>
        <dbReference type="Proteomes" id="UP001215280"/>
    </source>
</evidence>
<dbReference type="InterPro" id="IPR052925">
    <property type="entry name" value="Phage_Integrase-like_Recomb"/>
</dbReference>
<sequence length="592" mass="65977">MPPESSPTSPQQELVTESPEILHVQDLPRSSPCLRVVPHEHTVAVPGLHYAMKPSMWSSILAHVAERPTPPRLIAATIRATTLMCVTCGAIVTIKIVPQQHERSVCRIVDLGMASLHDCERWRGELFHPSLTWFCVKTDRLHLGKMLDAHPCPHVLFPQVPDPLHFAWLRPREGIPTILHMQDLWSSLPNTNNTVPGACKISAPMTHSHPARSRCDRRTDTLAPIMPATYRSFAAPSQTACVQAAAFEVFAPKLSRMNRRAPTWNSHITSKWQADLISAQHLRTRQITGIYRAVFLSACYLPHICRAGRLYHAPSVNGLCLWHIYNDAPWHGDGSGLSSLKKAGDRAGVAFKRPPHGPVTKAHIHAIRASLDLNSGFGAAAWSSAIACFWGCRRLGELVIKSAATFSWEHDTCRDTRISFSEIEEHEVIDFHVVWTKTTTIFSAECILMQIKGEDADLCPTWAFNNHLVINDCPPPLTPLFAFREHGTWRPLTKDHFLRTIAAIFLAAGLASIFGHSFRIRGLVEFLLVGVAPEIIMKLGGWTSLCFLIYCRCLEQILPRNIIAAWTARIKAFASSHGHPYDSSALNFDGED</sequence>
<accession>A0AAD7HDQ3</accession>
<dbReference type="SUPFAM" id="SSF56349">
    <property type="entry name" value="DNA breaking-rejoining enzymes"/>
    <property type="match status" value="1"/>
</dbReference>
<keyword evidence="1" id="KW-0233">DNA recombination</keyword>
<gene>
    <name evidence="2" type="ORF">DFH07DRAFT_973470</name>
</gene>
<dbReference type="PANTHER" id="PTHR34605:SF3">
    <property type="entry name" value="P CELL-TYPE AGGLUTINATION PROTEIN MAP4-LIKE-RELATED"/>
    <property type="match status" value="1"/>
</dbReference>
<organism evidence="2 3">
    <name type="scientific">Mycena maculata</name>
    <dbReference type="NCBI Taxonomy" id="230809"/>
    <lineage>
        <taxon>Eukaryota</taxon>
        <taxon>Fungi</taxon>
        <taxon>Dikarya</taxon>
        <taxon>Basidiomycota</taxon>
        <taxon>Agaricomycotina</taxon>
        <taxon>Agaricomycetes</taxon>
        <taxon>Agaricomycetidae</taxon>
        <taxon>Agaricales</taxon>
        <taxon>Marasmiineae</taxon>
        <taxon>Mycenaceae</taxon>
        <taxon>Mycena</taxon>
    </lineage>
</organism>
<dbReference type="EMBL" id="JARJLG010000313">
    <property type="protein sequence ID" value="KAJ7717835.1"/>
    <property type="molecule type" value="Genomic_DNA"/>
</dbReference>
<evidence type="ECO:0000256" key="1">
    <source>
        <dbReference type="ARBA" id="ARBA00023172"/>
    </source>
</evidence>
<dbReference type="Proteomes" id="UP001215280">
    <property type="component" value="Unassembled WGS sequence"/>
</dbReference>
<name>A0AAD7HDQ3_9AGAR</name>
<dbReference type="GO" id="GO:0003677">
    <property type="term" value="F:DNA binding"/>
    <property type="evidence" value="ECO:0007669"/>
    <property type="project" value="InterPro"/>
</dbReference>
<dbReference type="AlphaFoldDB" id="A0AAD7HDQ3"/>
<evidence type="ECO:0008006" key="4">
    <source>
        <dbReference type="Google" id="ProtNLM"/>
    </source>
</evidence>
<reference evidence="2" key="1">
    <citation type="submission" date="2023-03" db="EMBL/GenBank/DDBJ databases">
        <title>Massive genome expansion in bonnet fungi (Mycena s.s.) driven by repeated elements and novel gene families across ecological guilds.</title>
        <authorList>
            <consortium name="Lawrence Berkeley National Laboratory"/>
            <person name="Harder C.B."/>
            <person name="Miyauchi S."/>
            <person name="Viragh M."/>
            <person name="Kuo A."/>
            <person name="Thoen E."/>
            <person name="Andreopoulos B."/>
            <person name="Lu D."/>
            <person name="Skrede I."/>
            <person name="Drula E."/>
            <person name="Henrissat B."/>
            <person name="Morin E."/>
            <person name="Kohler A."/>
            <person name="Barry K."/>
            <person name="LaButti K."/>
            <person name="Morin E."/>
            <person name="Salamov A."/>
            <person name="Lipzen A."/>
            <person name="Mereny Z."/>
            <person name="Hegedus B."/>
            <person name="Baldrian P."/>
            <person name="Stursova M."/>
            <person name="Weitz H."/>
            <person name="Taylor A."/>
            <person name="Grigoriev I.V."/>
            <person name="Nagy L.G."/>
            <person name="Martin F."/>
            <person name="Kauserud H."/>
        </authorList>
    </citation>
    <scope>NUCLEOTIDE SEQUENCE</scope>
    <source>
        <strain evidence="2">CBHHK188m</strain>
    </source>
</reference>
<evidence type="ECO:0000313" key="2">
    <source>
        <dbReference type="EMBL" id="KAJ7717835.1"/>
    </source>
</evidence>
<proteinExistence type="predicted"/>
<comment type="caution">
    <text evidence="2">The sequence shown here is derived from an EMBL/GenBank/DDBJ whole genome shotgun (WGS) entry which is preliminary data.</text>
</comment>
<dbReference type="GO" id="GO:0015074">
    <property type="term" value="P:DNA integration"/>
    <property type="evidence" value="ECO:0007669"/>
    <property type="project" value="InterPro"/>
</dbReference>